<dbReference type="AlphaFoldDB" id="A0AAE1HV23"/>
<evidence type="ECO:0000313" key="1">
    <source>
        <dbReference type="EMBL" id="KAK3927987.1"/>
    </source>
</evidence>
<keyword evidence="2" id="KW-1185">Reference proteome</keyword>
<organism evidence="1 2">
    <name type="scientific">Frankliniella fusca</name>
    <dbReference type="NCBI Taxonomy" id="407009"/>
    <lineage>
        <taxon>Eukaryota</taxon>
        <taxon>Metazoa</taxon>
        <taxon>Ecdysozoa</taxon>
        <taxon>Arthropoda</taxon>
        <taxon>Hexapoda</taxon>
        <taxon>Insecta</taxon>
        <taxon>Pterygota</taxon>
        <taxon>Neoptera</taxon>
        <taxon>Paraneoptera</taxon>
        <taxon>Thysanoptera</taxon>
        <taxon>Terebrantia</taxon>
        <taxon>Thripoidea</taxon>
        <taxon>Thripidae</taxon>
        <taxon>Frankliniella</taxon>
    </lineage>
</organism>
<reference evidence="1" key="2">
    <citation type="journal article" date="2023" name="BMC Genomics">
        <title>Pest status, molecular evolution, and epigenetic factors derived from the genome assembly of Frankliniella fusca, a thysanopteran phytovirus vector.</title>
        <authorList>
            <person name="Catto M.A."/>
            <person name="Labadie P.E."/>
            <person name="Jacobson A.L."/>
            <person name="Kennedy G.G."/>
            <person name="Srinivasan R."/>
            <person name="Hunt B.G."/>
        </authorList>
    </citation>
    <scope>NUCLEOTIDE SEQUENCE</scope>
    <source>
        <strain evidence="1">PL_HMW_Pooled</strain>
    </source>
</reference>
<protein>
    <submittedName>
        <fullName evidence="1">Cystathionine gamma-synthase</fullName>
    </submittedName>
</protein>
<reference evidence="1" key="1">
    <citation type="submission" date="2021-07" db="EMBL/GenBank/DDBJ databases">
        <authorList>
            <person name="Catto M.A."/>
            <person name="Jacobson A."/>
            <person name="Kennedy G."/>
            <person name="Labadie P."/>
            <person name="Hunt B.G."/>
            <person name="Srinivasan R."/>
        </authorList>
    </citation>
    <scope>NUCLEOTIDE SEQUENCE</scope>
    <source>
        <strain evidence="1">PL_HMW_Pooled</strain>
        <tissue evidence="1">Head</tissue>
    </source>
</reference>
<gene>
    <name evidence="1" type="ORF">KUF71_016272</name>
</gene>
<evidence type="ECO:0000313" key="2">
    <source>
        <dbReference type="Proteomes" id="UP001219518"/>
    </source>
</evidence>
<comment type="caution">
    <text evidence="1">The sequence shown here is derived from an EMBL/GenBank/DDBJ whole genome shotgun (WGS) entry which is preliminary data.</text>
</comment>
<sequence>MPLPLCWAQVSISAAADTDKARSAWSWKMPDQRSLGICLHMYLERDFPAIERIVYPGGSRQLYRLVGCFSRSLGRMQYYENFSEFRRLVEAMDAVLRELCGAVELMRHRFVPLLQTLDCIERVREGSSCPYRDRLPPHIWHQLIRLEADSSLCW</sequence>
<proteinExistence type="predicted"/>
<dbReference type="Proteomes" id="UP001219518">
    <property type="component" value="Unassembled WGS sequence"/>
</dbReference>
<name>A0AAE1HV23_9NEOP</name>
<accession>A0AAE1HV23</accession>
<dbReference type="EMBL" id="JAHWGI010001303">
    <property type="protein sequence ID" value="KAK3927987.1"/>
    <property type="molecule type" value="Genomic_DNA"/>
</dbReference>